<dbReference type="GO" id="GO:0022857">
    <property type="term" value="F:transmembrane transporter activity"/>
    <property type="evidence" value="ECO:0007669"/>
    <property type="project" value="InterPro"/>
</dbReference>
<feature type="transmembrane region" description="Helical" evidence="4">
    <location>
        <begin position="340"/>
        <end position="361"/>
    </location>
</feature>
<evidence type="ECO:0000313" key="7">
    <source>
        <dbReference type="Proteomes" id="UP000637002"/>
    </source>
</evidence>
<feature type="transmembrane region" description="Helical" evidence="4">
    <location>
        <begin position="205"/>
        <end position="228"/>
    </location>
</feature>
<proteinExistence type="predicted"/>
<dbReference type="AlphaFoldDB" id="A0A916UVM3"/>
<dbReference type="PROSITE" id="PS50850">
    <property type="entry name" value="MFS"/>
    <property type="match status" value="1"/>
</dbReference>
<comment type="caution">
    <text evidence="6">The sequence shown here is derived from an EMBL/GenBank/DDBJ whole genome shotgun (WGS) entry which is preliminary data.</text>
</comment>
<keyword evidence="2 4" id="KW-1133">Transmembrane helix</keyword>
<feature type="transmembrane region" description="Helical" evidence="4">
    <location>
        <begin position="283"/>
        <end position="302"/>
    </location>
</feature>
<dbReference type="InterPro" id="IPR020846">
    <property type="entry name" value="MFS_dom"/>
</dbReference>
<dbReference type="Gene3D" id="1.20.1250.20">
    <property type="entry name" value="MFS general substrate transporter like domains"/>
    <property type="match status" value="2"/>
</dbReference>
<dbReference type="InterPro" id="IPR011701">
    <property type="entry name" value="MFS"/>
</dbReference>
<accession>A0A916UVM3</accession>
<reference evidence="6" key="2">
    <citation type="submission" date="2020-09" db="EMBL/GenBank/DDBJ databases">
        <authorList>
            <person name="Sun Q."/>
            <person name="Zhou Y."/>
        </authorList>
    </citation>
    <scope>NUCLEOTIDE SEQUENCE</scope>
    <source>
        <strain evidence="6">CGMCC 1.12919</strain>
    </source>
</reference>
<evidence type="ECO:0000256" key="4">
    <source>
        <dbReference type="SAM" id="Phobius"/>
    </source>
</evidence>
<keyword evidence="1 4" id="KW-0812">Transmembrane</keyword>
<keyword evidence="3 4" id="KW-0472">Membrane</keyword>
<feature type="domain" description="Major facilitator superfamily (MFS) profile" evidence="5">
    <location>
        <begin position="210"/>
        <end position="404"/>
    </location>
</feature>
<dbReference type="PANTHER" id="PTHR23546:SF1">
    <property type="entry name" value="MEMBRANE PROTEIN"/>
    <property type="match status" value="1"/>
</dbReference>
<reference evidence="6" key="1">
    <citation type="journal article" date="2014" name="Int. J. Syst. Evol. Microbiol.">
        <title>Complete genome sequence of Corynebacterium casei LMG S-19264T (=DSM 44701T), isolated from a smear-ripened cheese.</title>
        <authorList>
            <consortium name="US DOE Joint Genome Institute (JGI-PGF)"/>
            <person name="Walter F."/>
            <person name="Albersmeier A."/>
            <person name="Kalinowski J."/>
            <person name="Ruckert C."/>
        </authorList>
    </citation>
    <scope>NUCLEOTIDE SEQUENCE</scope>
    <source>
        <strain evidence="6">CGMCC 1.12919</strain>
    </source>
</reference>
<feature type="transmembrane region" description="Helical" evidence="4">
    <location>
        <begin position="45"/>
        <end position="67"/>
    </location>
</feature>
<dbReference type="RefSeq" id="WP_188612243.1">
    <property type="nucleotide sequence ID" value="NZ_BMGG01000011.1"/>
</dbReference>
<dbReference type="EMBL" id="BMGG01000011">
    <property type="protein sequence ID" value="GGC88901.1"/>
    <property type="molecule type" value="Genomic_DNA"/>
</dbReference>
<feature type="transmembrane region" description="Helical" evidence="4">
    <location>
        <begin position="248"/>
        <end position="271"/>
    </location>
</feature>
<dbReference type="PANTHER" id="PTHR23546">
    <property type="entry name" value="TRANSPORT PROTEIN"/>
    <property type="match status" value="1"/>
</dbReference>
<evidence type="ECO:0000256" key="2">
    <source>
        <dbReference type="ARBA" id="ARBA00022989"/>
    </source>
</evidence>
<feature type="transmembrane region" description="Helical" evidence="4">
    <location>
        <begin position="17"/>
        <end position="39"/>
    </location>
</feature>
<sequence>MSAADTRPASQGAVGRLSLIAASVGFGQSALLALVPIVVERTGLGPSAIGAVTLLGAMAFLVAAPLWGHLGARTGLRRLFRQLAALMIAGHALLVAAVFLGPLPTLAALALLAVSRVAYSVGAAGVMPHAQAAIVHGTALDRRPAALSRLSAGLGVGRVLGSLAAVAGAAGAGAPFLLMAVSPLLLLGAPDLVRPAAEEGRKRLSSVAAAVLPLLAIAFLLTFGLGQIQMVLGLFLQQRFGQSADQAAALAGVTYALVAVAMIAVQILVVPRLAYRPTRNMQLGVASFAAGSAILAAAPSLWLVTVGAVLAGAGIALATPAYTASLAARVPAAQQAGAAGWLASIHVMGQGIGALAGGASFTLWPPLPFVVCVAAGCIACLVLALSRRPQPAAREPAGDTGPQD</sequence>
<evidence type="ECO:0000256" key="3">
    <source>
        <dbReference type="ARBA" id="ARBA00023136"/>
    </source>
</evidence>
<dbReference type="InterPro" id="IPR036259">
    <property type="entry name" value="MFS_trans_sf"/>
</dbReference>
<gene>
    <name evidence="6" type="ORF">GCM10010994_53510</name>
</gene>
<keyword evidence="7" id="KW-1185">Reference proteome</keyword>
<organism evidence="6 7">
    <name type="scientific">Chelatococcus reniformis</name>
    <dbReference type="NCBI Taxonomy" id="1494448"/>
    <lineage>
        <taxon>Bacteria</taxon>
        <taxon>Pseudomonadati</taxon>
        <taxon>Pseudomonadota</taxon>
        <taxon>Alphaproteobacteria</taxon>
        <taxon>Hyphomicrobiales</taxon>
        <taxon>Chelatococcaceae</taxon>
        <taxon>Chelatococcus</taxon>
    </lineage>
</organism>
<evidence type="ECO:0000256" key="1">
    <source>
        <dbReference type="ARBA" id="ARBA00022692"/>
    </source>
</evidence>
<dbReference type="Pfam" id="PF07690">
    <property type="entry name" value="MFS_1"/>
    <property type="match status" value="1"/>
</dbReference>
<feature type="transmembrane region" description="Helical" evidence="4">
    <location>
        <begin position="367"/>
        <end position="385"/>
    </location>
</feature>
<dbReference type="SUPFAM" id="SSF103473">
    <property type="entry name" value="MFS general substrate transporter"/>
    <property type="match status" value="1"/>
</dbReference>
<protein>
    <submittedName>
        <fullName evidence="6">MFS transporter</fullName>
    </submittedName>
</protein>
<feature type="transmembrane region" description="Helical" evidence="4">
    <location>
        <begin position="308"/>
        <end position="328"/>
    </location>
</feature>
<evidence type="ECO:0000259" key="5">
    <source>
        <dbReference type="PROSITE" id="PS50850"/>
    </source>
</evidence>
<dbReference type="Proteomes" id="UP000637002">
    <property type="component" value="Unassembled WGS sequence"/>
</dbReference>
<name>A0A916UVM3_9HYPH</name>
<evidence type="ECO:0000313" key="6">
    <source>
        <dbReference type="EMBL" id="GGC88901.1"/>
    </source>
</evidence>